<keyword evidence="3" id="KW-0645">Protease</keyword>
<dbReference type="PROSITE" id="PS50240">
    <property type="entry name" value="TRYPSIN_DOM"/>
    <property type="match status" value="1"/>
</dbReference>
<dbReference type="InterPro" id="IPR009003">
    <property type="entry name" value="Peptidase_S1_PA"/>
</dbReference>
<feature type="region of interest" description="Disordered" evidence="4">
    <location>
        <begin position="319"/>
        <end position="372"/>
    </location>
</feature>
<dbReference type="OrthoDB" id="6380398at2759"/>
<evidence type="ECO:0000256" key="3">
    <source>
        <dbReference type="RuleBase" id="RU363034"/>
    </source>
</evidence>
<sequence>MHNLYIFTLLASISPIYSQDNFKSNQQPLSKSGFNFNLSIPLNRINSSLRNRDLSNRVINGKVANFDDYPFAAFLYGTYENGGEACAGALIAPNVVVTAAHCFFDNKNTIFSTSKYLISVGSIQNIQNNSNRYSPSKIIVNPNYEASTGKNDVGLIILSKDVSSSIATPVKIYNKNVQDGMSATAAGWGVTSNSASASVSSTLNYVDINISSEKACSELNENWKSNDQYSICATVKDEKDTCYGDSGGPLITNISGSPLIIGVTSNGNAPGNSPRPLCAQEGGVAYYTNLNFYIDWISKESNIPVSQLVLNNDDNSITNNIPTNSSDSSTNNNNNSSNNPISKESSFADLASSQNSTNPMQPTSSTSQNSSNSSSTAKSFASLISTPSLNNYLFAITLFSILNLSYCL</sequence>
<evidence type="ECO:0000313" key="8">
    <source>
        <dbReference type="Proteomes" id="UP000245383"/>
    </source>
</evidence>
<keyword evidence="8" id="KW-1185">Reference proteome</keyword>
<evidence type="ECO:0000259" key="6">
    <source>
        <dbReference type="PROSITE" id="PS50240"/>
    </source>
</evidence>
<evidence type="ECO:0000256" key="5">
    <source>
        <dbReference type="SAM" id="SignalP"/>
    </source>
</evidence>
<evidence type="ECO:0000256" key="1">
    <source>
        <dbReference type="ARBA" id="ARBA00007664"/>
    </source>
</evidence>
<proteinExistence type="inferred from homology"/>
<dbReference type="CDD" id="cd00190">
    <property type="entry name" value="Tryp_SPc"/>
    <property type="match status" value="1"/>
</dbReference>
<feature type="compositionally biased region" description="Polar residues" evidence="4">
    <location>
        <begin position="351"/>
        <end position="363"/>
    </location>
</feature>
<keyword evidence="2" id="KW-1015">Disulfide bond</keyword>
<dbReference type="PANTHER" id="PTHR24276">
    <property type="entry name" value="POLYSERASE-RELATED"/>
    <property type="match status" value="1"/>
</dbReference>
<dbReference type="AlphaFoldDB" id="A0A2T9Y060"/>
<evidence type="ECO:0000313" key="7">
    <source>
        <dbReference type="EMBL" id="PVU85718.1"/>
    </source>
</evidence>
<keyword evidence="5" id="KW-0732">Signal</keyword>
<dbReference type="SMART" id="SM00020">
    <property type="entry name" value="Tryp_SPc"/>
    <property type="match status" value="1"/>
</dbReference>
<dbReference type="PANTHER" id="PTHR24276:SF98">
    <property type="entry name" value="FI18310P1-RELATED"/>
    <property type="match status" value="1"/>
</dbReference>
<dbReference type="InterPro" id="IPR050430">
    <property type="entry name" value="Peptidase_S1"/>
</dbReference>
<keyword evidence="3" id="KW-0378">Hydrolase</keyword>
<keyword evidence="3" id="KW-0720">Serine protease</keyword>
<dbReference type="GO" id="GO:0004252">
    <property type="term" value="F:serine-type endopeptidase activity"/>
    <property type="evidence" value="ECO:0007669"/>
    <property type="project" value="InterPro"/>
</dbReference>
<dbReference type="PROSITE" id="PS00134">
    <property type="entry name" value="TRYPSIN_HIS"/>
    <property type="match status" value="1"/>
</dbReference>
<dbReference type="Proteomes" id="UP000245383">
    <property type="component" value="Unassembled WGS sequence"/>
</dbReference>
<feature type="compositionally biased region" description="Low complexity" evidence="4">
    <location>
        <begin position="319"/>
        <end position="342"/>
    </location>
</feature>
<gene>
    <name evidence="7" type="ORF">BB561_006910</name>
</gene>
<protein>
    <recommendedName>
        <fullName evidence="6">Peptidase S1 domain-containing protein</fullName>
    </recommendedName>
</protein>
<feature type="chain" id="PRO_5015669388" description="Peptidase S1 domain-containing protein" evidence="5">
    <location>
        <begin position="19"/>
        <end position="408"/>
    </location>
</feature>
<accession>A0A2T9Y060</accession>
<dbReference type="InterPro" id="IPR001254">
    <property type="entry name" value="Trypsin_dom"/>
</dbReference>
<organism evidence="7 8">
    <name type="scientific">Smittium simulii</name>
    <dbReference type="NCBI Taxonomy" id="133385"/>
    <lineage>
        <taxon>Eukaryota</taxon>
        <taxon>Fungi</taxon>
        <taxon>Fungi incertae sedis</taxon>
        <taxon>Zoopagomycota</taxon>
        <taxon>Kickxellomycotina</taxon>
        <taxon>Harpellomycetes</taxon>
        <taxon>Harpellales</taxon>
        <taxon>Legeriomycetaceae</taxon>
        <taxon>Smittium</taxon>
    </lineage>
</organism>
<evidence type="ECO:0000256" key="2">
    <source>
        <dbReference type="ARBA" id="ARBA00023157"/>
    </source>
</evidence>
<feature type="domain" description="Peptidase S1" evidence="6">
    <location>
        <begin position="58"/>
        <end position="302"/>
    </location>
</feature>
<dbReference type="InterPro" id="IPR043504">
    <property type="entry name" value="Peptidase_S1_PA_chymotrypsin"/>
</dbReference>
<comment type="similarity">
    <text evidence="1">Belongs to the peptidase S1 family.</text>
</comment>
<dbReference type="InterPro" id="IPR001314">
    <property type="entry name" value="Peptidase_S1A"/>
</dbReference>
<dbReference type="EMBL" id="MBFR01000807">
    <property type="protein sequence ID" value="PVU85718.1"/>
    <property type="molecule type" value="Genomic_DNA"/>
</dbReference>
<dbReference type="SUPFAM" id="SSF50494">
    <property type="entry name" value="Trypsin-like serine proteases"/>
    <property type="match status" value="1"/>
</dbReference>
<evidence type="ECO:0000256" key="4">
    <source>
        <dbReference type="SAM" id="MobiDB-lite"/>
    </source>
</evidence>
<dbReference type="Pfam" id="PF00089">
    <property type="entry name" value="Trypsin"/>
    <property type="match status" value="1"/>
</dbReference>
<dbReference type="InterPro" id="IPR018114">
    <property type="entry name" value="TRYPSIN_HIS"/>
</dbReference>
<name>A0A2T9Y060_9FUNG</name>
<comment type="caution">
    <text evidence="7">The sequence shown here is derived from an EMBL/GenBank/DDBJ whole genome shotgun (WGS) entry which is preliminary data.</text>
</comment>
<feature type="signal peptide" evidence="5">
    <location>
        <begin position="1"/>
        <end position="18"/>
    </location>
</feature>
<dbReference type="GO" id="GO:0006508">
    <property type="term" value="P:proteolysis"/>
    <property type="evidence" value="ECO:0007669"/>
    <property type="project" value="UniProtKB-KW"/>
</dbReference>
<dbReference type="PRINTS" id="PR00722">
    <property type="entry name" value="CHYMOTRYPSIN"/>
</dbReference>
<dbReference type="Gene3D" id="2.40.10.10">
    <property type="entry name" value="Trypsin-like serine proteases"/>
    <property type="match status" value="1"/>
</dbReference>
<reference evidence="7 8" key="1">
    <citation type="journal article" date="2018" name="MBio">
        <title>Comparative Genomics Reveals the Core Gene Toolbox for the Fungus-Insect Symbiosis.</title>
        <authorList>
            <person name="Wang Y."/>
            <person name="Stata M."/>
            <person name="Wang W."/>
            <person name="Stajich J.E."/>
            <person name="White M.M."/>
            <person name="Moncalvo J.M."/>
        </authorList>
    </citation>
    <scope>NUCLEOTIDE SEQUENCE [LARGE SCALE GENOMIC DNA]</scope>
    <source>
        <strain evidence="7 8">SWE-8-4</strain>
    </source>
</reference>
<dbReference type="InterPro" id="IPR033116">
    <property type="entry name" value="TRYPSIN_SER"/>
</dbReference>
<dbReference type="PROSITE" id="PS00135">
    <property type="entry name" value="TRYPSIN_SER"/>
    <property type="match status" value="1"/>
</dbReference>